<evidence type="ECO:0000313" key="5">
    <source>
        <dbReference type="Proteomes" id="UP000626697"/>
    </source>
</evidence>
<evidence type="ECO:0000256" key="2">
    <source>
        <dbReference type="ARBA" id="ARBA00047778"/>
    </source>
</evidence>
<comment type="caution">
    <text evidence="4">The sequence shown here is derived from an EMBL/GenBank/DDBJ whole genome shotgun (WGS) entry which is preliminary data.</text>
</comment>
<keyword evidence="5" id="KW-1185">Reference proteome</keyword>
<dbReference type="EC" id="3.5.1.5" evidence="3"/>
<dbReference type="PANTHER" id="PTHR33569">
    <property type="entry name" value="UREASE"/>
    <property type="match status" value="1"/>
</dbReference>
<dbReference type="Proteomes" id="UP000626697">
    <property type="component" value="Unassembled WGS sequence"/>
</dbReference>
<comment type="subcellular location">
    <subcellularLocation>
        <location evidence="3">Cytoplasm</location>
    </subcellularLocation>
</comment>
<name>A0ABR6CM81_9BACI</name>
<dbReference type="InterPro" id="IPR002026">
    <property type="entry name" value="Urease_gamma/gamma-beta_su"/>
</dbReference>
<gene>
    <name evidence="4" type="ORF">HNP81_001423</name>
</gene>
<dbReference type="NCBIfam" id="NF009712">
    <property type="entry name" value="PRK13241.1"/>
    <property type="match status" value="1"/>
</dbReference>
<dbReference type="Pfam" id="PF00547">
    <property type="entry name" value="Urease_gamma"/>
    <property type="match status" value="1"/>
</dbReference>
<evidence type="ECO:0000256" key="3">
    <source>
        <dbReference type="RuleBase" id="RU003850"/>
    </source>
</evidence>
<protein>
    <recommendedName>
        <fullName evidence="3">Urease subunit gamma</fullName>
        <ecNumber evidence="3">3.5.1.5</ecNumber>
    </recommendedName>
</protein>
<evidence type="ECO:0000313" key="4">
    <source>
        <dbReference type="EMBL" id="MBA9026138.1"/>
    </source>
</evidence>
<proteinExistence type="inferred from homology"/>
<reference evidence="4 5" key="1">
    <citation type="submission" date="2020-08" db="EMBL/GenBank/DDBJ databases">
        <title>Genomic Encyclopedia of Type Strains, Phase IV (KMG-IV): sequencing the most valuable type-strain genomes for metagenomic binning, comparative biology and taxonomic classification.</title>
        <authorList>
            <person name="Goeker M."/>
        </authorList>
    </citation>
    <scope>NUCLEOTIDE SEQUENCE [LARGE SCALE GENOMIC DNA]</scope>
    <source>
        <strain evidence="4 5">DSM 105481</strain>
    </source>
</reference>
<dbReference type="PANTHER" id="PTHR33569:SF1">
    <property type="entry name" value="UREASE"/>
    <property type="match status" value="1"/>
</dbReference>
<accession>A0ABR6CM81</accession>
<keyword evidence="1 3" id="KW-0378">Hydrolase</keyword>
<comment type="catalytic activity">
    <reaction evidence="2 3">
        <text>urea + 2 H2O + H(+) = hydrogencarbonate + 2 NH4(+)</text>
        <dbReference type="Rhea" id="RHEA:20557"/>
        <dbReference type="ChEBI" id="CHEBI:15377"/>
        <dbReference type="ChEBI" id="CHEBI:15378"/>
        <dbReference type="ChEBI" id="CHEBI:16199"/>
        <dbReference type="ChEBI" id="CHEBI:17544"/>
        <dbReference type="ChEBI" id="CHEBI:28938"/>
        <dbReference type="EC" id="3.5.1.5"/>
    </reaction>
</comment>
<comment type="similarity">
    <text evidence="3">Belongs to the urease gamma subunit family.</text>
</comment>
<dbReference type="InterPro" id="IPR036463">
    <property type="entry name" value="Urease_gamma_sf"/>
</dbReference>
<dbReference type="RefSeq" id="WP_182502060.1">
    <property type="nucleotide sequence ID" value="NZ_JACJHX010000003.1"/>
</dbReference>
<dbReference type="SUPFAM" id="SSF54111">
    <property type="entry name" value="Urease, gamma-subunit"/>
    <property type="match status" value="1"/>
</dbReference>
<sequence length="102" mass="11492">MYLTEREKDGLLIVVAANLAKKRRAEGLKLNYPEAVALITYEMMEMARRGDKTVPEMEEAGSKILREEDVMEGVAFMVKQINVEATFPDGTQLVVIHDPIQP</sequence>
<dbReference type="CDD" id="cd00390">
    <property type="entry name" value="Urease_gamma"/>
    <property type="match status" value="1"/>
</dbReference>
<dbReference type="EMBL" id="JACJHX010000003">
    <property type="protein sequence ID" value="MBA9026138.1"/>
    <property type="molecule type" value="Genomic_DNA"/>
</dbReference>
<evidence type="ECO:0000256" key="1">
    <source>
        <dbReference type="ARBA" id="ARBA00022801"/>
    </source>
</evidence>
<dbReference type="InterPro" id="IPR050069">
    <property type="entry name" value="Urease_subunit"/>
</dbReference>
<dbReference type="NCBIfam" id="TIGR00193">
    <property type="entry name" value="urease_gam"/>
    <property type="match status" value="1"/>
</dbReference>
<dbReference type="GO" id="GO:0009039">
    <property type="term" value="F:urease activity"/>
    <property type="evidence" value="ECO:0007669"/>
    <property type="project" value="UniProtKB-EC"/>
</dbReference>
<dbReference type="Gene3D" id="3.30.280.10">
    <property type="entry name" value="Urease, gamma-like subunit"/>
    <property type="match status" value="1"/>
</dbReference>
<organism evidence="4 5">
    <name type="scientific">Peribacillus huizhouensis</name>
    <dbReference type="NCBI Taxonomy" id="1501239"/>
    <lineage>
        <taxon>Bacteria</taxon>
        <taxon>Bacillati</taxon>
        <taxon>Bacillota</taxon>
        <taxon>Bacilli</taxon>
        <taxon>Bacillales</taxon>
        <taxon>Bacillaceae</taxon>
        <taxon>Peribacillus</taxon>
    </lineage>
</organism>